<accession>A0A9E5JS73</accession>
<dbReference type="PANTHER" id="PTHR21266">
    <property type="entry name" value="IRON-SULFUR DOMAIN CONTAINING PROTEIN"/>
    <property type="match status" value="1"/>
</dbReference>
<dbReference type="Pfam" id="PF00355">
    <property type="entry name" value="Rieske"/>
    <property type="match status" value="1"/>
</dbReference>
<reference evidence="7" key="1">
    <citation type="submission" date="2020-03" db="EMBL/GenBank/DDBJ databases">
        <authorList>
            <person name="Guo F."/>
        </authorList>
    </citation>
    <scope>NUCLEOTIDE SEQUENCE</scope>
    <source>
        <strain evidence="7">JCM 30134</strain>
    </source>
</reference>
<dbReference type="SUPFAM" id="SSF55961">
    <property type="entry name" value="Bet v1-like"/>
    <property type="match status" value="1"/>
</dbReference>
<evidence type="ECO:0000256" key="3">
    <source>
        <dbReference type="ARBA" id="ARBA00023002"/>
    </source>
</evidence>
<keyword evidence="2" id="KW-0479">Metal-binding</keyword>
<evidence type="ECO:0000313" key="7">
    <source>
        <dbReference type="EMBL" id="NHO65793.1"/>
    </source>
</evidence>
<keyword evidence="3" id="KW-0560">Oxidoreductase</keyword>
<dbReference type="GO" id="GO:0046872">
    <property type="term" value="F:metal ion binding"/>
    <property type="evidence" value="ECO:0007669"/>
    <property type="project" value="UniProtKB-KW"/>
</dbReference>
<dbReference type="EMBL" id="JAAONZ010000005">
    <property type="protein sequence ID" value="NHO65793.1"/>
    <property type="molecule type" value="Genomic_DNA"/>
</dbReference>
<keyword evidence="4" id="KW-0408">Iron</keyword>
<dbReference type="CDD" id="cd08878">
    <property type="entry name" value="RHO_alpha_C_DMO-like"/>
    <property type="match status" value="1"/>
</dbReference>
<evidence type="ECO:0000313" key="8">
    <source>
        <dbReference type="Proteomes" id="UP000787472"/>
    </source>
</evidence>
<dbReference type="InterPro" id="IPR017941">
    <property type="entry name" value="Rieske_2Fe-2S"/>
</dbReference>
<dbReference type="PANTHER" id="PTHR21266:SF60">
    <property type="entry name" value="3-KETOSTEROID-9-ALPHA-MONOOXYGENASE, OXYGENASE COMPONENT"/>
    <property type="match status" value="1"/>
</dbReference>
<dbReference type="Gene3D" id="2.102.10.10">
    <property type="entry name" value="Rieske [2Fe-2S] iron-sulphur domain"/>
    <property type="match status" value="1"/>
</dbReference>
<keyword evidence="8" id="KW-1185">Reference proteome</keyword>
<dbReference type="SUPFAM" id="SSF50022">
    <property type="entry name" value="ISP domain"/>
    <property type="match status" value="1"/>
</dbReference>
<feature type="domain" description="Rieske" evidence="6">
    <location>
        <begin position="26"/>
        <end position="127"/>
    </location>
</feature>
<dbReference type="RefSeq" id="WP_167185358.1">
    <property type="nucleotide sequence ID" value="NZ_JAAONZ010000005.1"/>
</dbReference>
<proteinExistence type="predicted"/>
<dbReference type="InterPro" id="IPR036922">
    <property type="entry name" value="Rieske_2Fe-2S_sf"/>
</dbReference>
<dbReference type="AlphaFoldDB" id="A0A9E5JS73"/>
<sequence length="358" mass="39880">MSAQLHIPGVNDLSNDKTTSFPLNQWYIAALSSEVDQQPLGRTLLNHPVVMFRDSSGDIYAIEDRCCHRSLPLSSGTVEAKGIRCGYHGMLYNGSGQCIEIPGQAMVPAKARVGAYTVQEKDGFIWMWFGSKGNHAPLVDAPSYPIHGDSRYVWGGDVFHYEAPYQLIHDNLLDLSHVGYVHQKTIGGTPSIHMNADMKTTGDDVSVQVVRYMRDSLPPPTYTSAYPFGGKIDRWAEIDFQPTHIKIWTGGVDAGSADLTDPSRGGFHMRGFHGITPETETTSHYIWSIATNPVSDPQGTLASVVAQTKYTFEEDKVVIEDQYQNMLRFKDKPMISIHVDAGANRARRIMEKLRTFDR</sequence>
<dbReference type="GO" id="GO:0051213">
    <property type="term" value="F:dioxygenase activity"/>
    <property type="evidence" value="ECO:0007669"/>
    <property type="project" value="UniProtKB-KW"/>
</dbReference>
<dbReference type="Gene3D" id="3.90.380.10">
    <property type="entry name" value="Naphthalene 1,2-dioxygenase Alpha Subunit, Chain A, domain 1"/>
    <property type="match status" value="1"/>
</dbReference>
<name>A0A9E5JS73_9GAMM</name>
<dbReference type="InterPro" id="IPR044043">
    <property type="entry name" value="VanA_C_cat"/>
</dbReference>
<keyword evidence="5" id="KW-0411">Iron-sulfur</keyword>
<evidence type="ECO:0000256" key="1">
    <source>
        <dbReference type="ARBA" id="ARBA00022714"/>
    </source>
</evidence>
<dbReference type="GO" id="GO:0051537">
    <property type="term" value="F:2 iron, 2 sulfur cluster binding"/>
    <property type="evidence" value="ECO:0007669"/>
    <property type="project" value="UniProtKB-KW"/>
</dbReference>
<dbReference type="Pfam" id="PF19112">
    <property type="entry name" value="VanA_C"/>
    <property type="match status" value="1"/>
</dbReference>
<comment type="caution">
    <text evidence="7">The sequence shown here is derived from an EMBL/GenBank/DDBJ whole genome shotgun (WGS) entry which is preliminary data.</text>
</comment>
<dbReference type="Proteomes" id="UP000787472">
    <property type="component" value="Unassembled WGS sequence"/>
</dbReference>
<evidence type="ECO:0000259" key="6">
    <source>
        <dbReference type="PROSITE" id="PS51296"/>
    </source>
</evidence>
<dbReference type="PROSITE" id="PS51296">
    <property type="entry name" value="RIESKE"/>
    <property type="match status" value="1"/>
</dbReference>
<organism evidence="7 8">
    <name type="scientific">Pseudomaricurvus hydrocarbonicus</name>
    <dbReference type="NCBI Taxonomy" id="1470433"/>
    <lineage>
        <taxon>Bacteria</taxon>
        <taxon>Pseudomonadati</taxon>
        <taxon>Pseudomonadota</taxon>
        <taxon>Gammaproteobacteria</taxon>
        <taxon>Cellvibrionales</taxon>
        <taxon>Cellvibrionaceae</taxon>
        <taxon>Pseudomaricurvus</taxon>
    </lineage>
</organism>
<gene>
    <name evidence="7" type="ORF">G8770_09590</name>
</gene>
<protein>
    <submittedName>
        <fullName evidence="7">Aromatic ring-hydroxylating dioxygenase subunit alpha</fullName>
    </submittedName>
</protein>
<dbReference type="InterPro" id="IPR050584">
    <property type="entry name" value="Cholesterol_7-desaturase"/>
</dbReference>
<keyword evidence="1" id="KW-0001">2Fe-2S</keyword>
<evidence type="ECO:0000256" key="2">
    <source>
        <dbReference type="ARBA" id="ARBA00022723"/>
    </source>
</evidence>
<keyword evidence="7" id="KW-0223">Dioxygenase</keyword>
<evidence type="ECO:0000256" key="5">
    <source>
        <dbReference type="ARBA" id="ARBA00023014"/>
    </source>
</evidence>
<evidence type="ECO:0000256" key="4">
    <source>
        <dbReference type="ARBA" id="ARBA00023004"/>
    </source>
</evidence>